<dbReference type="SUPFAM" id="SSF52343">
    <property type="entry name" value="Ferredoxin reductase-like, C-terminal NADP-linked domain"/>
    <property type="match status" value="1"/>
</dbReference>
<dbReference type="GO" id="GO:0051537">
    <property type="term" value="F:2 iron, 2 sulfur cluster binding"/>
    <property type="evidence" value="ECO:0007669"/>
    <property type="project" value="InterPro"/>
</dbReference>
<sequence length="334" mass="35485">MRYVDHWDIIEVTAVRDLTPSVREFTLRTPWTAPHGPGAHIDVEVLIDGRPDIRSYSLVGEGGGATRRIAVKGEPNSRGGSRYMWSLAPGARLKVTPPSNSFELSLEDGSYLLLAGGIGVTPMVGMASALARRGADARMIYAGRARGEMAYLDELAEALGQRLTVSADEDGGGPPDLATAFAALSAEAQVYVCGPIPMLEAAKRAWAATGRPASRLRFETFGSSGRYANAPFTVRIPRLGLEIEVPETRSMLDALAEAGVDVLADCRRGECGLCAMDVIALEGVADHRDVFLSDAQHERGAKICACVSRLAGGTVTVEPAWRGDISTTPSKAFG</sequence>
<dbReference type="AlphaFoldDB" id="B0SXU6"/>
<dbReference type="EMBL" id="CP000927">
    <property type="protein sequence ID" value="ABZ70269.1"/>
    <property type="molecule type" value="Genomic_DNA"/>
</dbReference>
<dbReference type="InterPro" id="IPR017938">
    <property type="entry name" value="Riboflavin_synthase-like_b-brl"/>
</dbReference>
<feature type="domain" description="2Fe-2S ferredoxin-type" evidence="1">
    <location>
        <begin position="230"/>
        <end position="323"/>
    </location>
</feature>
<dbReference type="InterPro" id="IPR017927">
    <property type="entry name" value="FAD-bd_FR_type"/>
</dbReference>
<dbReference type="eggNOG" id="COG1018">
    <property type="taxonomic scope" value="Bacteria"/>
</dbReference>
<dbReference type="CDD" id="cd00207">
    <property type="entry name" value="fer2"/>
    <property type="match status" value="1"/>
</dbReference>
<reference evidence="3" key="1">
    <citation type="submission" date="2008-01" db="EMBL/GenBank/DDBJ databases">
        <title>Complete sequence of chromosome of Caulobacter sp. K31.</title>
        <authorList>
            <consortium name="US DOE Joint Genome Institute"/>
            <person name="Copeland A."/>
            <person name="Lucas S."/>
            <person name="Lapidus A."/>
            <person name="Barry K."/>
            <person name="Glavina del Rio T."/>
            <person name="Dalin E."/>
            <person name="Tice H."/>
            <person name="Pitluck S."/>
            <person name="Bruce D."/>
            <person name="Goodwin L."/>
            <person name="Thompson L.S."/>
            <person name="Brettin T."/>
            <person name="Detter J.C."/>
            <person name="Han C."/>
            <person name="Schmutz J."/>
            <person name="Larimer F."/>
            <person name="Land M."/>
            <person name="Hauser L."/>
            <person name="Kyrpides N."/>
            <person name="Kim E."/>
            <person name="Stephens C."/>
            <person name="Richardson P."/>
        </authorList>
    </citation>
    <scope>NUCLEOTIDE SEQUENCE [LARGE SCALE GENOMIC DNA]</scope>
    <source>
        <strain evidence="3">K31</strain>
    </source>
</reference>
<feature type="domain" description="FAD-binding FR-type" evidence="2">
    <location>
        <begin position="5"/>
        <end position="105"/>
    </location>
</feature>
<dbReference type="Pfam" id="PF00175">
    <property type="entry name" value="NAD_binding_1"/>
    <property type="match status" value="1"/>
</dbReference>
<dbReference type="Pfam" id="PF00111">
    <property type="entry name" value="Fer2"/>
    <property type="match status" value="1"/>
</dbReference>
<dbReference type="SUPFAM" id="SSF54292">
    <property type="entry name" value="2Fe-2S ferredoxin-like"/>
    <property type="match status" value="1"/>
</dbReference>
<dbReference type="PRINTS" id="PR00409">
    <property type="entry name" value="PHDIOXRDTASE"/>
</dbReference>
<gene>
    <name evidence="3" type="ordered locus">Caul_1139</name>
</gene>
<evidence type="ECO:0000259" key="1">
    <source>
        <dbReference type="PROSITE" id="PS51085"/>
    </source>
</evidence>
<dbReference type="PANTHER" id="PTHR47354">
    <property type="entry name" value="NADH OXIDOREDUCTASE HCR"/>
    <property type="match status" value="1"/>
</dbReference>
<dbReference type="CDD" id="cd06185">
    <property type="entry name" value="PDR_like"/>
    <property type="match status" value="1"/>
</dbReference>
<organism evidence="3">
    <name type="scientific">Caulobacter sp. (strain K31)</name>
    <dbReference type="NCBI Taxonomy" id="366602"/>
    <lineage>
        <taxon>Bacteria</taxon>
        <taxon>Pseudomonadati</taxon>
        <taxon>Pseudomonadota</taxon>
        <taxon>Alphaproteobacteria</taxon>
        <taxon>Caulobacterales</taxon>
        <taxon>Caulobacteraceae</taxon>
        <taxon>Caulobacter</taxon>
    </lineage>
</organism>
<dbReference type="InterPro" id="IPR006058">
    <property type="entry name" value="2Fe2S_fd_BS"/>
</dbReference>
<dbReference type="InterPro" id="IPR012675">
    <property type="entry name" value="Beta-grasp_dom_sf"/>
</dbReference>
<dbReference type="PROSITE" id="PS51384">
    <property type="entry name" value="FAD_FR"/>
    <property type="match status" value="1"/>
</dbReference>
<dbReference type="HOGENOM" id="CLU_003827_17_0_5"/>
<dbReference type="KEGG" id="cak:Caul_1139"/>
<dbReference type="GO" id="GO:0016491">
    <property type="term" value="F:oxidoreductase activity"/>
    <property type="evidence" value="ECO:0007669"/>
    <property type="project" value="InterPro"/>
</dbReference>
<evidence type="ECO:0000259" key="2">
    <source>
        <dbReference type="PROSITE" id="PS51384"/>
    </source>
</evidence>
<dbReference type="STRING" id="366602.Caul_1139"/>
<proteinExistence type="predicted"/>
<dbReference type="PROSITE" id="PS00197">
    <property type="entry name" value="2FE2S_FER_1"/>
    <property type="match status" value="1"/>
</dbReference>
<dbReference type="PANTHER" id="PTHR47354:SF2">
    <property type="entry name" value="BLR2392 PROTEIN"/>
    <property type="match status" value="1"/>
</dbReference>
<dbReference type="OrthoDB" id="9786134at2"/>
<dbReference type="InterPro" id="IPR039261">
    <property type="entry name" value="FNR_nucleotide-bd"/>
</dbReference>
<dbReference type="Gene3D" id="3.40.50.80">
    <property type="entry name" value="Nucleotide-binding domain of ferredoxin-NADP reductase (FNR) module"/>
    <property type="match status" value="1"/>
</dbReference>
<dbReference type="Gene3D" id="3.10.20.30">
    <property type="match status" value="1"/>
</dbReference>
<accession>B0SXU6</accession>
<evidence type="ECO:0000313" key="3">
    <source>
        <dbReference type="EMBL" id="ABZ70269.1"/>
    </source>
</evidence>
<dbReference type="InterPro" id="IPR050415">
    <property type="entry name" value="MRET"/>
</dbReference>
<protein>
    <submittedName>
        <fullName evidence="3">Oxidoreductase FAD/NAD(P)-binding domain protein</fullName>
    </submittedName>
</protein>
<dbReference type="PROSITE" id="PS51085">
    <property type="entry name" value="2FE2S_FER_2"/>
    <property type="match status" value="1"/>
</dbReference>
<dbReference type="Gene3D" id="2.40.30.10">
    <property type="entry name" value="Translation factors"/>
    <property type="match status" value="1"/>
</dbReference>
<name>B0SXU6_CAUSK</name>
<dbReference type="InterPro" id="IPR001041">
    <property type="entry name" value="2Fe-2S_ferredoxin-type"/>
</dbReference>
<dbReference type="SUPFAM" id="SSF63380">
    <property type="entry name" value="Riboflavin synthase domain-like"/>
    <property type="match status" value="1"/>
</dbReference>
<dbReference type="InterPro" id="IPR001433">
    <property type="entry name" value="OxRdtase_FAD/NAD-bd"/>
</dbReference>
<dbReference type="InterPro" id="IPR036010">
    <property type="entry name" value="2Fe-2S_ferredoxin-like_sf"/>
</dbReference>